<keyword evidence="9 11" id="KW-0472">Membrane</keyword>
<feature type="domain" description="TonB C-terminal" evidence="12">
    <location>
        <begin position="185"/>
        <end position="276"/>
    </location>
</feature>
<dbReference type="InterPro" id="IPR006260">
    <property type="entry name" value="TonB/TolA_C"/>
</dbReference>
<protein>
    <submittedName>
        <fullName evidence="13">Cell envelope biogenesis protein TonB</fullName>
    </submittedName>
</protein>
<keyword evidence="8 11" id="KW-1133">Transmembrane helix</keyword>
<comment type="similarity">
    <text evidence="2">Belongs to the TonB family.</text>
</comment>
<dbReference type="GO" id="GO:0031992">
    <property type="term" value="F:energy transducer activity"/>
    <property type="evidence" value="ECO:0007669"/>
    <property type="project" value="TreeGrafter"/>
</dbReference>
<dbReference type="InterPro" id="IPR051045">
    <property type="entry name" value="TonB-dependent_transducer"/>
</dbReference>
<dbReference type="InterPro" id="IPR037682">
    <property type="entry name" value="TonB_C"/>
</dbReference>
<evidence type="ECO:0000256" key="1">
    <source>
        <dbReference type="ARBA" id="ARBA00004383"/>
    </source>
</evidence>
<dbReference type="SUPFAM" id="SSF74653">
    <property type="entry name" value="TolA/TonB C-terminal domain"/>
    <property type="match status" value="1"/>
</dbReference>
<reference evidence="13" key="1">
    <citation type="journal article" date="2014" name="Int. J. Syst. Evol. Microbiol.">
        <title>Complete genome sequence of Corynebacterium casei LMG S-19264T (=DSM 44701T), isolated from a smear-ripened cheese.</title>
        <authorList>
            <consortium name="US DOE Joint Genome Institute (JGI-PGF)"/>
            <person name="Walter F."/>
            <person name="Albersmeier A."/>
            <person name="Kalinowski J."/>
            <person name="Ruckert C."/>
        </authorList>
    </citation>
    <scope>NUCLEOTIDE SEQUENCE</scope>
    <source>
        <strain evidence="13">CGMCC 1.12181</strain>
    </source>
</reference>
<dbReference type="GO" id="GO:0015031">
    <property type="term" value="P:protein transport"/>
    <property type="evidence" value="ECO:0007669"/>
    <property type="project" value="UniProtKB-KW"/>
</dbReference>
<proteinExistence type="inferred from homology"/>
<dbReference type="GO" id="GO:0098797">
    <property type="term" value="C:plasma membrane protein complex"/>
    <property type="evidence" value="ECO:0007669"/>
    <property type="project" value="TreeGrafter"/>
</dbReference>
<evidence type="ECO:0000313" key="14">
    <source>
        <dbReference type="Proteomes" id="UP000605253"/>
    </source>
</evidence>
<feature type="transmembrane region" description="Helical" evidence="11">
    <location>
        <begin position="12"/>
        <end position="34"/>
    </location>
</feature>
<dbReference type="RefSeq" id="WP_188363933.1">
    <property type="nucleotide sequence ID" value="NZ_BAABJF010000011.1"/>
</dbReference>
<comment type="caution">
    <text evidence="13">The sequence shown here is derived from an EMBL/GenBank/DDBJ whole genome shotgun (WGS) entry which is preliminary data.</text>
</comment>
<sequence length="283" mass="32301">MNDRRITVKDKNVMTFTLAVLLLAMVILGVSFSFQSRSPHVIHSMDVILTQKTHTDIPEKADYLSANNQLGGGQTENKSRPTDIASGPAVNPEGLSKQQTNAQQKSTQQQDTAVITQTNAEHKRVSEKQQQPRKPSPQEHQNNLKQQKLAQMKEEIARKIQRYAKKPRTKYVSSSTKAYEYAPYINKWVKTIERTGDLNYPEKAKKKSFQGEVMLTVGINKDGSLHEIKIIKPSKYRFLNEAAKHIVELAQPFEPLPETQEPVDILYITRTWQFLPGHLLRQK</sequence>
<dbReference type="Pfam" id="PF03544">
    <property type="entry name" value="TonB_C"/>
    <property type="match status" value="1"/>
</dbReference>
<feature type="region of interest" description="Disordered" evidence="10">
    <location>
        <begin position="65"/>
        <end position="147"/>
    </location>
</feature>
<organism evidence="13 14">
    <name type="scientific">Marinicella pacifica</name>
    <dbReference type="NCBI Taxonomy" id="1171543"/>
    <lineage>
        <taxon>Bacteria</taxon>
        <taxon>Pseudomonadati</taxon>
        <taxon>Pseudomonadota</taxon>
        <taxon>Gammaproteobacteria</taxon>
        <taxon>Lysobacterales</taxon>
        <taxon>Marinicellaceae</taxon>
        <taxon>Marinicella</taxon>
    </lineage>
</organism>
<dbReference type="PANTHER" id="PTHR33446">
    <property type="entry name" value="PROTEIN TONB-RELATED"/>
    <property type="match status" value="1"/>
</dbReference>
<evidence type="ECO:0000256" key="8">
    <source>
        <dbReference type="ARBA" id="ARBA00022989"/>
    </source>
</evidence>
<evidence type="ECO:0000256" key="6">
    <source>
        <dbReference type="ARBA" id="ARBA00022692"/>
    </source>
</evidence>
<keyword evidence="3" id="KW-0813">Transport</keyword>
<dbReference type="NCBIfam" id="TIGR01352">
    <property type="entry name" value="tonB_Cterm"/>
    <property type="match status" value="1"/>
</dbReference>
<evidence type="ECO:0000259" key="12">
    <source>
        <dbReference type="PROSITE" id="PS52015"/>
    </source>
</evidence>
<keyword evidence="6 11" id="KW-0812">Transmembrane</keyword>
<keyword evidence="5" id="KW-0997">Cell inner membrane</keyword>
<keyword evidence="4" id="KW-1003">Cell membrane</keyword>
<dbReference type="AlphaFoldDB" id="A0A917CEH0"/>
<dbReference type="GO" id="GO:0055085">
    <property type="term" value="P:transmembrane transport"/>
    <property type="evidence" value="ECO:0007669"/>
    <property type="project" value="InterPro"/>
</dbReference>
<evidence type="ECO:0000256" key="4">
    <source>
        <dbReference type="ARBA" id="ARBA00022475"/>
    </source>
</evidence>
<dbReference type="PANTHER" id="PTHR33446:SF11">
    <property type="entry name" value="TONB3"/>
    <property type="match status" value="1"/>
</dbReference>
<evidence type="ECO:0000256" key="10">
    <source>
        <dbReference type="SAM" id="MobiDB-lite"/>
    </source>
</evidence>
<comment type="subcellular location">
    <subcellularLocation>
        <location evidence="1">Cell inner membrane</location>
        <topology evidence="1">Single-pass membrane protein</topology>
        <orientation evidence="1">Periplasmic side</orientation>
    </subcellularLocation>
</comment>
<dbReference type="EMBL" id="BMEO01000001">
    <property type="protein sequence ID" value="GGF85682.1"/>
    <property type="molecule type" value="Genomic_DNA"/>
</dbReference>
<dbReference type="Gene3D" id="3.30.1150.10">
    <property type="match status" value="1"/>
</dbReference>
<dbReference type="Proteomes" id="UP000605253">
    <property type="component" value="Unassembled WGS sequence"/>
</dbReference>
<keyword evidence="14" id="KW-1185">Reference proteome</keyword>
<name>A0A917CEH0_9GAMM</name>
<evidence type="ECO:0000256" key="11">
    <source>
        <dbReference type="SAM" id="Phobius"/>
    </source>
</evidence>
<gene>
    <name evidence="13" type="primary">tonB</name>
    <name evidence="13" type="ORF">GCM10011365_03420</name>
</gene>
<evidence type="ECO:0000256" key="5">
    <source>
        <dbReference type="ARBA" id="ARBA00022519"/>
    </source>
</evidence>
<reference evidence="13" key="2">
    <citation type="submission" date="2020-09" db="EMBL/GenBank/DDBJ databases">
        <authorList>
            <person name="Sun Q."/>
            <person name="Zhou Y."/>
        </authorList>
    </citation>
    <scope>NUCLEOTIDE SEQUENCE</scope>
    <source>
        <strain evidence="13">CGMCC 1.12181</strain>
    </source>
</reference>
<evidence type="ECO:0000256" key="7">
    <source>
        <dbReference type="ARBA" id="ARBA00022927"/>
    </source>
</evidence>
<evidence type="ECO:0000256" key="2">
    <source>
        <dbReference type="ARBA" id="ARBA00006555"/>
    </source>
</evidence>
<dbReference type="PROSITE" id="PS52015">
    <property type="entry name" value="TONB_CTD"/>
    <property type="match status" value="1"/>
</dbReference>
<accession>A0A917CEH0</accession>
<evidence type="ECO:0000256" key="3">
    <source>
        <dbReference type="ARBA" id="ARBA00022448"/>
    </source>
</evidence>
<keyword evidence="7" id="KW-0653">Protein transport</keyword>
<evidence type="ECO:0000313" key="13">
    <source>
        <dbReference type="EMBL" id="GGF85682.1"/>
    </source>
</evidence>
<evidence type="ECO:0000256" key="9">
    <source>
        <dbReference type="ARBA" id="ARBA00023136"/>
    </source>
</evidence>
<feature type="compositionally biased region" description="Polar residues" evidence="10">
    <location>
        <begin position="128"/>
        <end position="147"/>
    </location>
</feature>
<feature type="compositionally biased region" description="Low complexity" evidence="10">
    <location>
        <begin position="96"/>
        <end position="110"/>
    </location>
</feature>